<keyword evidence="4" id="KW-1185">Reference proteome</keyword>
<dbReference type="SMART" id="SM00368">
    <property type="entry name" value="LRR_RI"/>
    <property type="match status" value="1"/>
</dbReference>
<keyword evidence="2" id="KW-0677">Repeat</keyword>
<dbReference type="PANTHER" id="PTHR24106">
    <property type="entry name" value="NACHT, LRR AND CARD DOMAINS-CONTAINING"/>
    <property type="match status" value="1"/>
</dbReference>
<keyword evidence="1" id="KW-0433">Leucine-rich repeat</keyword>
<evidence type="ECO:0000256" key="2">
    <source>
        <dbReference type="ARBA" id="ARBA00022737"/>
    </source>
</evidence>
<dbReference type="Pfam" id="PF13516">
    <property type="entry name" value="LRR_6"/>
    <property type="match status" value="1"/>
</dbReference>
<evidence type="ECO:0000313" key="4">
    <source>
        <dbReference type="Proteomes" id="UP000324091"/>
    </source>
</evidence>
<dbReference type="InterPro" id="IPR051261">
    <property type="entry name" value="NLR"/>
</dbReference>
<dbReference type="SUPFAM" id="SSF52047">
    <property type="entry name" value="RNI-like"/>
    <property type="match status" value="1"/>
</dbReference>
<dbReference type="AlphaFoldDB" id="A0A5C6MEG3"/>
<evidence type="ECO:0000313" key="3">
    <source>
        <dbReference type="EMBL" id="TWW53584.1"/>
    </source>
</evidence>
<proteinExistence type="predicted"/>
<gene>
    <name evidence="3" type="ORF">D4764_0242050</name>
</gene>
<dbReference type="Proteomes" id="UP000324091">
    <property type="component" value="Unassembled WGS sequence"/>
</dbReference>
<dbReference type="EMBL" id="RHFK02000625">
    <property type="protein sequence ID" value="TWW53584.1"/>
    <property type="molecule type" value="Genomic_DNA"/>
</dbReference>
<dbReference type="InterPro" id="IPR001611">
    <property type="entry name" value="Leu-rich_rpt"/>
</dbReference>
<reference evidence="3 4" key="1">
    <citation type="submission" date="2019-04" db="EMBL/GenBank/DDBJ databases">
        <title>Chromosome genome assembly for Takifugu flavidus.</title>
        <authorList>
            <person name="Xiao S."/>
        </authorList>
    </citation>
    <scope>NUCLEOTIDE SEQUENCE [LARGE SCALE GENOMIC DNA]</scope>
    <source>
        <strain evidence="3">HTHZ2018</strain>
        <tissue evidence="3">Muscle</tissue>
    </source>
</reference>
<accession>A0A5C6MEG3</accession>
<dbReference type="InterPro" id="IPR032675">
    <property type="entry name" value="LRR_dom_sf"/>
</dbReference>
<organism evidence="3 4">
    <name type="scientific">Takifugu flavidus</name>
    <name type="common">sansaifugu</name>
    <dbReference type="NCBI Taxonomy" id="433684"/>
    <lineage>
        <taxon>Eukaryota</taxon>
        <taxon>Metazoa</taxon>
        <taxon>Chordata</taxon>
        <taxon>Craniata</taxon>
        <taxon>Vertebrata</taxon>
        <taxon>Euteleostomi</taxon>
        <taxon>Actinopterygii</taxon>
        <taxon>Neopterygii</taxon>
        <taxon>Teleostei</taxon>
        <taxon>Neoteleostei</taxon>
        <taxon>Acanthomorphata</taxon>
        <taxon>Eupercaria</taxon>
        <taxon>Tetraodontiformes</taxon>
        <taxon>Tetradontoidea</taxon>
        <taxon>Tetraodontidae</taxon>
        <taxon>Takifugu</taxon>
    </lineage>
</organism>
<dbReference type="Gene3D" id="3.80.10.10">
    <property type="entry name" value="Ribonuclease Inhibitor"/>
    <property type="match status" value="1"/>
</dbReference>
<sequence length="185" mass="20735">MEMKDQSVHQEIQEFLKSEKKSERELSEIHCSALAYLLQMSEEVLDELNLQQYNTSVEGRRRLIPAVRNCRKAVNDVKPFSSTGAELKQQPKPDRCRSKVTVFCNDASKLQTGDAQAECCWLSEISCGSLASALRSNPSHLRVLDLGGNQLKDPGVKLLCGFLQDPLCKLETLRSVRDDPVLSQV</sequence>
<protein>
    <submittedName>
        <fullName evidence="3">Uncharacterized protein</fullName>
    </submittedName>
</protein>
<comment type="caution">
    <text evidence="3">The sequence shown here is derived from an EMBL/GenBank/DDBJ whole genome shotgun (WGS) entry which is preliminary data.</text>
</comment>
<evidence type="ECO:0000256" key="1">
    <source>
        <dbReference type="ARBA" id="ARBA00022614"/>
    </source>
</evidence>
<name>A0A5C6MEG3_9TELE</name>